<dbReference type="PANTHER" id="PTHR12506">
    <property type="entry name" value="PROTEIN PHOSPHATASE RELATED"/>
    <property type="match status" value="1"/>
</dbReference>
<dbReference type="SUPFAM" id="SSF90229">
    <property type="entry name" value="CCCH zinc finger"/>
    <property type="match status" value="1"/>
</dbReference>
<gene>
    <name evidence="8" type="ORF">F2Q68_00014690</name>
</gene>
<keyword evidence="4" id="KW-0238">DNA-binding</keyword>
<keyword evidence="2 5" id="KW-0863">Zinc-finger</keyword>
<evidence type="ECO:0000256" key="1">
    <source>
        <dbReference type="ARBA" id="ARBA00022723"/>
    </source>
</evidence>
<name>A0A8S9HK34_BRACR</name>
<feature type="domain" description="C3H1-type" evidence="7">
    <location>
        <begin position="11"/>
        <end position="39"/>
    </location>
</feature>
<comment type="caution">
    <text evidence="8">The sequence shown here is derived from an EMBL/GenBank/DDBJ whole genome shotgun (WGS) entry which is preliminary data.</text>
</comment>
<proteinExistence type="predicted"/>
<dbReference type="GO" id="GO:0008270">
    <property type="term" value="F:zinc ion binding"/>
    <property type="evidence" value="ECO:0007669"/>
    <property type="project" value="UniProtKB-KW"/>
</dbReference>
<evidence type="ECO:0000256" key="2">
    <source>
        <dbReference type="ARBA" id="ARBA00022771"/>
    </source>
</evidence>
<keyword evidence="3 5" id="KW-0862">Zinc</keyword>
<dbReference type="EMBL" id="QGKW02001940">
    <property type="protein sequence ID" value="KAF2557654.1"/>
    <property type="molecule type" value="Genomic_DNA"/>
</dbReference>
<dbReference type="AlphaFoldDB" id="A0A8S9HK34"/>
<dbReference type="Proteomes" id="UP000712281">
    <property type="component" value="Unassembled WGS sequence"/>
</dbReference>
<evidence type="ECO:0000256" key="6">
    <source>
        <dbReference type="SAM" id="MobiDB-lite"/>
    </source>
</evidence>
<dbReference type="SMART" id="SM00356">
    <property type="entry name" value="ZnF_C3H1"/>
    <property type="match status" value="1"/>
</dbReference>
<dbReference type="InterPro" id="IPR036855">
    <property type="entry name" value="Znf_CCCH_sf"/>
</dbReference>
<evidence type="ECO:0000313" key="8">
    <source>
        <dbReference type="EMBL" id="KAF2557654.1"/>
    </source>
</evidence>
<evidence type="ECO:0000256" key="3">
    <source>
        <dbReference type="ARBA" id="ARBA00022833"/>
    </source>
</evidence>
<dbReference type="Pfam" id="PF00642">
    <property type="entry name" value="zf-CCCH"/>
    <property type="match status" value="1"/>
</dbReference>
<evidence type="ECO:0000313" key="9">
    <source>
        <dbReference type="Proteomes" id="UP000712281"/>
    </source>
</evidence>
<evidence type="ECO:0000259" key="7">
    <source>
        <dbReference type="PROSITE" id="PS50103"/>
    </source>
</evidence>
<protein>
    <recommendedName>
        <fullName evidence="7">C3H1-type domain-containing protein</fullName>
    </recommendedName>
</protein>
<dbReference type="GO" id="GO:0003677">
    <property type="term" value="F:DNA binding"/>
    <property type="evidence" value="ECO:0007669"/>
    <property type="project" value="UniProtKB-KW"/>
</dbReference>
<keyword evidence="1 5" id="KW-0479">Metal-binding</keyword>
<evidence type="ECO:0000256" key="4">
    <source>
        <dbReference type="ARBA" id="ARBA00023125"/>
    </source>
</evidence>
<reference evidence="8" key="1">
    <citation type="submission" date="2019-12" db="EMBL/GenBank/DDBJ databases">
        <title>Genome sequencing and annotation of Brassica cretica.</title>
        <authorList>
            <person name="Studholme D.J."/>
            <person name="Sarris P.F."/>
        </authorList>
    </citation>
    <scope>NUCLEOTIDE SEQUENCE</scope>
    <source>
        <strain evidence="8">PFS-001/15</strain>
        <tissue evidence="8">Leaf</tissue>
    </source>
</reference>
<dbReference type="PROSITE" id="PS50103">
    <property type="entry name" value="ZF_C3H1"/>
    <property type="match status" value="1"/>
</dbReference>
<feature type="zinc finger region" description="C3H1-type" evidence="5">
    <location>
        <begin position="11"/>
        <end position="39"/>
    </location>
</feature>
<feature type="region of interest" description="Disordered" evidence="6">
    <location>
        <begin position="87"/>
        <end position="114"/>
    </location>
</feature>
<dbReference type="InterPro" id="IPR000571">
    <property type="entry name" value="Znf_CCCH"/>
</dbReference>
<accession>A0A8S9HK34</accession>
<dbReference type="GO" id="GO:0003729">
    <property type="term" value="F:mRNA binding"/>
    <property type="evidence" value="ECO:0007669"/>
    <property type="project" value="TreeGrafter"/>
</dbReference>
<dbReference type="PANTHER" id="PTHR12506:SF61">
    <property type="entry name" value="C3H1-TYPE DOMAIN-CONTAINING PROTEIN"/>
    <property type="match status" value="1"/>
</dbReference>
<feature type="compositionally biased region" description="Low complexity" evidence="6">
    <location>
        <begin position="87"/>
        <end position="97"/>
    </location>
</feature>
<dbReference type="InterPro" id="IPR050974">
    <property type="entry name" value="Plant_ZF_CCCH"/>
</dbReference>
<organism evidence="8 9">
    <name type="scientific">Brassica cretica</name>
    <name type="common">Mustard</name>
    <dbReference type="NCBI Taxonomy" id="69181"/>
    <lineage>
        <taxon>Eukaryota</taxon>
        <taxon>Viridiplantae</taxon>
        <taxon>Streptophyta</taxon>
        <taxon>Embryophyta</taxon>
        <taxon>Tracheophyta</taxon>
        <taxon>Spermatophyta</taxon>
        <taxon>Magnoliopsida</taxon>
        <taxon>eudicotyledons</taxon>
        <taxon>Gunneridae</taxon>
        <taxon>Pentapetalae</taxon>
        <taxon>rosids</taxon>
        <taxon>malvids</taxon>
        <taxon>Brassicales</taxon>
        <taxon>Brassicaceae</taxon>
        <taxon>Brassiceae</taxon>
        <taxon>Brassica</taxon>
    </lineage>
</organism>
<evidence type="ECO:0000256" key="5">
    <source>
        <dbReference type="PROSITE-ProRule" id="PRU00723"/>
    </source>
</evidence>
<sequence>MMVESSEYPVRPGTKDCQFYLRTGRCGYGENCCYNHPKEIPTGKINMPKCKKHDDVEKFGSIISHMGHYSEIAEKSVEISVSAISSSRYSGSGSRASCPSAPLKDIHNTCPSKG</sequence>
<dbReference type="Gene3D" id="2.30.30.1190">
    <property type="match status" value="1"/>
</dbReference>